<dbReference type="Gene3D" id="1.10.287.130">
    <property type="match status" value="1"/>
</dbReference>
<keyword evidence="10" id="KW-0812">Transmembrane</keyword>
<evidence type="ECO:0000256" key="4">
    <source>
        <dbReference type="ARBA" id="ARBA00022553"/>
    </source>
</evidence>
<dbReference type="EC" id="2.7.13.3" evidence="3"/>
<dbReference type="InterPro" id="IPR017232">
    <property type="entry name" value="NtrY"/>
</dbReference>
<feature type="transmembrane region" description="Helical" evidence="10">
    <location>
        <begin position="14"/>
        <end position="35"/>
    </location>
</feature>
<name>Q6SET6_9BACT</name>
<evidence type="ECO:0000259" key="11">
    <source>
        <dbReference type="PROSITE" id="PS50109"/>
    </source>
</evidence>
<comment type="subcellular location">
    <subcellularLocation>
        <location evidence="2">Membrane</location>
    </subcellularLocation>
</comment>
<keyword evidence="9" id="KW-0902">Two-component regulatory system</keyword>
<dbReference type="Pfam" id="PF00512">
    <property type="entry name" value="HisKA"/>
    <property type="match status" value="1"/>
</dbReference>
<evidence type="ECO:0000259" key="12">
    <source>
        <dbReference type="PROSITE" id="PS50885"/>
    </source>
</evidence>
<dbReference type="InterPro" id="IPR003594">
    <property type="entry name" value="HATPase_dom"/>
</dbReference>
<dbReference type="InterPro" id="IPR005467">
    <property type="entry name" value="His_kinase_dom"/>
</dbReference>
<keyword evidence="8" id="KW-0067">ATP-binding</keyword>
<dbReference type="PROSITE" id="PS50109">
    <property type="entry name" value="HIS_KIN"/>
    <property type="match status" value="1"/>
</dbReference>
<feature type="domain" description="HAMP" evidence="12">
    <location>
        <begin position="254"/>
        <end position="307"/>
    </location>
</feature>
<reference evidence="13" key="1">
    <citation type="submission" date="2003-11" db="EMBL/GenBank/DDBJ databases">
        <authorList>
            <person name="Heidelberg J.F."/>
            <person name="Eisen J.A."/>
            <person name="Nelson W.C."/>
            <person name="DeLong E.F."/>
        </authorList>
    </citation>
    <scope>NUCLEOTIDE SEQUENCE</scope>
</reference>
<keyword evidence="10" id="KW-1133">Transmembrane helix</keyword>
<evidence type="ECO:0000256" key="3">
    <source>
        <dbReference type="ARBA" id="ARBA00012438"/>
    </source>
</evidence>
<dbReference type="PRINTS" id="PR00344">
    <property type="entry name" value="BCTRLSENSOR"/>
</dbReference>
<dbReference type="InterPro" id="IPR036890">
    <property type="entry name" value="HATPase_C_sf"/>
</dbReference>
<feature type="domain" description="Histidine kinase" evidence="11">
    <location>
        <begin position="443"/>
        <end position="657"/>
    </location>
</feature>
<dbReference type="Pfam" id="PF00672">
    <property type="entry name" value="HAMP"/>
    <property type="match status" value="1"/>
</dbReference>
<dbReference type="Gene3D" id="6.10.340.10">
    <property type="match status" value="1"/>
</dbReference>
<dbReference type="GO" id="GO:0016020">
    <property type="term" value="C:membrane"/>
    <property type="evidence" value="ECO:0007669"/>
    <property type="project" value="UniProtKB-SubCell"/>
</dbReference>
<dbReference type="SUPFAM" id="SSF55874">
    <property type="entry name" value="ATPase domain of HSP90 chaperone/DNA topoisomerase II/histidine kinase"/>
    <property type="match status" value="1"/>
</dbReference>
<dbReference type="InterPro" id="IPR003660">
    <property type="entry name" value="HAMP_dom"/>
</dbReference>
<evidence type="ECO:0000256" key="9">
    <source>
        <dbReference type="ARBA" id="ARBA00023012"/>
    </source>
</evidence>
<dbReference type="SMART" id="SM00387">
    <property type="entry name" value="HATPase_c"/>
    <property type="match status" value="1"/>
</dbReference>
<sequence length="661" mass="74603">MFYLGLNPSLIDEWYLVLIGFNVLMSLIAIYYIILSMKKLKENTNEGVIGSKFTWSFIKIVPVLVLVPVLSFYLFSFESIRDNLQRAEGQFEEFNLKVGGEVDELYYNTNNVAMKYYEDRTRNIGKLVNYFDAPRASTEKMQIVLNLLVQDSWACELKLYDALMNLVAQSRSELVCAADGYTASTAEFTLIAHYSPDISIASLTSRMTRFRDAAKEAELTLNSSIIKTRFMIDFSSTILLAVLSALLVVLRMIDHLMRPMHNLSVATREISSGNYDVQIQQDPKNKDMHDLVEHFNEMSKRIKLSREGLDTHNLYLETVLKYSYGVIALNQDKTIQLINPVIGKMLQIGDETVFLGQSYDSIIKSFENLKPLFSFVEKKINQGLDEWGSEIELMLKDRHRLIYCQGATLDAENKNLGYVIIINDISKLSRAQKKAAWGEVAVRMAHEIKNPLTPILLSAQRLRNLFLDKLDSKDSEIINKTTKTIIDQVASMDSMVSAFANYANTPEIKKISTSLNNLINKAVSLYDNQTGVRIDLDLSGDLPKLQLDKDAISRVLINLIKNSIESKKKKTKLNIVIKSQIVKDEGIVRLTVVDDGDGFPIDIIDQVFEPYVTTKSKGSGLGLAIVQNIVEQHDGQIYASNVEPHGARVTIELSIIASQRS</sequence>
<dbReference type="PANTHER" id="PTHR43065">
    <property type="entry name" value="SENSOR HISTIDINE KINASE"/>
    <property type="match status" value="1"/>
</dbReference>
<reference evidence="13" key="2">
    <citation type="submission" date="2003-12" db="EMBL/GenBank/DDBJ databases">
        <title>Monterey Bay Coastal Ocean Microbial Observatory environmental clone sequencing.</title>
        <authorList>
            <person name="DeLong E.F."/>
        </authorList>
    </citation>
    <scope>NUCLEOTIDE SEQUENCE</scope>
</reference>
<dbReference type="Gene3D" id="3.30.450.20">
    <property type="entry name" value="PAS domain"/>
    <property type="match status" value="1"/>
</dbReference>
<dbReference type="InterPro" id="IPR035965">
    <property type="entry name" value="PAS-like_dom_sf"/>
</dbReference>
<comment type="catalytic activity">
    <reaction evidence="1">
        <text>ATP + protein L-histidine = ADP + protein N-phospho-L-histidine.</text>
        <dbReference type="EC" id="2.7.13.3"/>
    </reaction>
</comment>
<dbReference type="PIRSF" id="PIRSF037532">
    <property type="entry name" value="STHK_NtrY"/>
    <property type="match status" value="1"/>
</dbReference>
<dbReference type="PROSITE" id="PS50885">
    <property type="entry name" value="HAMP"/>
    <property type="match status" value="1"/>
</dbReference>
<feature type="transmembrane region" description="Helical" evidence="10">
    <location>
        <begin position="230"/>
        <end position="250"/>
    </location>
</feature>
<dbReference type="Gene3D" id="3.30.565.10">
    <property type="entry name" value="Histidine kinase-like ATPase, C-terminal domain"/>
    <property type="match status" value="1"/>
</dbReference>
<protein>
    <recommendedName>
        <fullName evidence="3">histidine kinase</fullName>
        <ecNumber evidence="3">2.7.13.3</ecNumber>
    </recommendedName>
</protein>
<keyword evidence="5" id="KW-0808">Transferase</keyword>
<accession>Q6SET6</accession>
<dbReference type="InterPro" id="IPR003661">
    <property type="entry name" value="HisK_dim/P_dom"/>
</dbReference>
<keyword evidence="4" id="KW-0597">Phosphoprotein</keyword>
<dbReference type="InterPro" id="IPR004358">
    <property type="entry name" value="Sig_transdc_His_kin-like_C"/>
</dbReference>
<dbReference type="SUPFAM" id="SSF158472">
    <property type="entry name" value="HAMP domain-like"/>
    <property type="match status" value="1"/>
</dbReference>
<dbReference type="GO" id="GO:0000155">
    <property type="term" value="F:phosphorelay sensor kinase activity"/>
    <property type="evidence" value="ECO:0007669"/>
    <property type="project" value="InterPro"/>
</dbReference>
<evidence type="ECO:0000256" key="1">
    <source>
        <dbReference type="ARBA" id="ARBA00000085"/>
    </source>
</evidence>
<feature type="transmembrane region" description="Helical" evidence="10">
    <location>
        <begin position="56"/>
        <end position="75"/>
    </location>
</feature>
<dbReference type="Pfam" id="PF02518">
    <property type="entry name" value="HATPase_c"/>
    <property type="match status" value="1"/>
</dbReference>
<dbReference type="PANTHER" id="PTHR43065:SF10">
    <property type="entry name" value="PEROXIDE STRESS-ACTIVATED HISTIDINE KINASE MAK3"/>
    <property type="match status" value="1"/>
</dbReference>
<dbReference type="AlphaFoldDB" id="Q6SET6"/>
<dbReference type="CDD" id="cd00082">
    <property type="entry name" value="HisKA"/>
    <property type="match status" value="1"/>
</dbReference>
<evidence type="ECO:0000256" key="2">
    <source>
        <dbReference type="ARBA" id="ARBA00004370"/>
    </source>
</evidence>
<dbReference type="CDD" id="cd06225">
    <property type="entry name" value="HAMP"/>
    <property type="match status" value="1"/>
</dbReference>
<evidence type="ECO:0000256" key="6">
    <source>
        <dbReference type="ARBA" id="ARBA00022741"/>
    </source>
</evidence>
<dbReference type="InterPro" id="IPR036097">
    <property type="entry name" value="HisK_dim/P_sf"/>
</dbReference>
<evidence type="ECO:0000256" key="5">
    <source>
        <dbReference type="ARBA" id="ARBA00022679"/>
    </source>
</evidence>
<dbReference type="SUPFAM" id="SSF47384">
    <property type="entry name" value="Homodimeric domain of signal transducing histidine kinase"/>
    <property type="match status" value="1"/>
</dbReference>
<keyword evidence="7 13" id="KW-0418">Kinase</keyword>
<evidence type="ECO:0000313" key="13">
    <source>
        <dbReference type="EMBL" id="AAR38486.1"/>
    </source>
</evidence>
<dbReference type="SUPFAM" id="SSF55785">
    <property type="entry name" value="PYP-like sensor domain (PAS domain)"/>
    <property type="match status" value="1"/>
</dbReference>
<gene>
    <name evidence="13" type="ORF">MBMO_EBAC750-10A10.12</name>
</gene>
<evidence type="ECO:0000256" key="8">
    <source>
        <dbReference type="ARBA" id="ARBA00022840"/>
    </source>
</evidence>
<dbReference type="SMART" id="SM00304">
    <property type="entry name" value="HAMP"/>
    <property type="match status" value="1"/>
</dbReference>
<keyword evidence="6" id="KW-0547">Nucleotide-binding</keyword>
<organism evidence="13">
    <name type="scientific">uncultured marine bacterium 583</name>
    <dbReference type="NCBI Taxonomy" id="257403"/>
    <lineage>
        <taxon>Bacteria</taxon>
        <taxon>environmental samples</taxon>
    </lineage>
</organism>
<dbReference type="EMBL" id="AY458650">
    <property type="protein sequence ID" value="AAR38486.1"/>
    <property type="molecule type" value="Genomic_DNA"/>
</dbReference>
<evidence type="ECO:0000256" key="10">
    <source>
        <dbReference type="SAM" id="Phobius"/>
    </source>
</evidence>
<evidence type="ECO:0000256" key="7">
    <source>
        <dbReference type="ARBA" id="ARBA00022777"/>
    </source>
</evidence>
<dbReference type="GO" id="GO:0005524">
    <property type="term" value="F:ATP binding"/>
    <property type="evidence" value="ECO:0007669"/>
    <property type="project" value="UniProtKB-KW"/>
</dbReference>
<keyword evidence="10" id="KW-0472">Membrane</keyword>
<proteinExistence type="predicted"/>